<dbReference type="Proteomes" id="UP000240572">
    <property type="component" value="Unassembled WGS sequence"/>
</dbReference>
<evidence type="ECO:0000313" key="2">
    <source>
        <dbReference type="Proteomes" id="UP000240572"/>
    </source>
</evidence>
<dbReference type="EMBL" id="PYGD01000004">
    <property type="protein sequence ID" value="PSK91985.1"/>
    <property type="molecule type" value="Genomic_DNA"/>
</dbReference>
<gene>
    <name evidence="1" type="ORF">B0I18_10479</name>
</gene>
<evidence type="ECO:0008006" key="3">
    <source>
        <dbReference type="Google" id="ProtNLM"/>
    </source>
</evidence>
<reference evidence="1 2" key="1">
    <citation type="submission" date="2018-03" db="EMBL/GenBank/DDBJ databases">
        <title>Genomic Encyclopedia of Type Strains, Phase III (KMG-III): the genomes of soil and plant-associated and newly described type strains.</title>
        <authorList>
            <person name="Whitman W."/>
        </authorList>
    </citation>
    <scope>NUCLEOTIDE SEQUENCE [LARGE SCALE GENOMIC DNA]</scope>
    <source>
        <strain evidence="1 2">CGMCC 1.12700</strain>
    </source>
</reference>
<proteinExistence type="predicted"/>
<evidence type="ECO:0000313" key="1">
    <source>
        <dbReference type="EMBL" id="PSK91985.1"/>
    </source>
</evidence>
<protein>
    <recommendedName>
        <fullName evidence="3">Natural product</fullName>
    </recommendedName>
</protein>
<dbReference type="OrthoDB" id="680113at2"/>
<dbReference type="NCBIfam" id="NF038153">
    <property type="entry name" value="lant_leader_L1a"/>
    <property type="match status" value="1"/>
</dbReference>
<name>A0A2P8D445_9BACT</name>
<sequence length="65" mass="7141">MKKKNIRLQKRLFLDKETIAALNKQQQEGVAGGATIGRICNSAGCQTYDPQATCETNPRPGYVCL</sequence>
<comment type="caution">
    <text evidence="1">The sequence shown here is derived from an EMBL/GenBank/DDBJ whole genome shotgun (WGS) entry which is preliminary data.</text>
</comment>
<dbReference type="InterPro" id="IPR058238">
    <property type="entry name" value="Lant_leader_dom"/>
</dbReference>
<dbReference type="RefSeq" id="WP_106523065.1">
    <property type="nucleotide sequence ID" value="NZ_PYGD01000004.1"/>
</dbReference>
<accession>A0A2P8D445</accession>
<organism evidence="1 2">
    <name type="scientific">Taibaiella chishuiensis</name>
    <dbReference type="NCBI Taxonomy" id="1434707"/>
    <lineage>
        <taxon>Bacteria</taxon>
        <taxon>Pseudomonadati</taxon>
        <taxon>Bacteroidota</taxon>
        <taxon>Chitinophagia</taxon>
        <taxon>Chitinophagales</taxon>
        <taxon>Chitinophagaceae</taxon>
        <taxon>Taibaiella</taxon>
    </lineage>
</organism>
<keyword evidence="2" id="KW-1185">Reference proteome</keyword>
<dbReference type="AlphaFoldDB" id="A0A2P8D445"/>